<name>A0A0C3CFW2_HEBCY</name>
<dbReference type="GO" id="GO:0003735">
    <property type="term" value="F:structural constituent of ribosome"/>
    <property type="evidence" value="ECO:0007669"/>
    <property type="project" value="TreeGrafter"/>
</dbReference>
<evidence type="ECO:0000313" key="2">
    <source>
        <dbReference type="EMBL" id="KIM47635.1"/>
    </source>
</evidence>
<proteinExistence type="predicted"/>
<feature type="region of interest" description="Disordered" evidence="1">
    <location>
        <begin position="18"/>
        <end position="73"/>
    </location>
</feature>
<accession>A0A0C3CFW2</accession>
<dbReference type="PANTHER" id="PTHR28158">
    <property type="entry name" value="37S RIBOSOMAL PROTEIN S35, MITOCHONDRIAL"/>
    <property type="match status" value="1"/>
</dbReference>
<dbReference type="InterPro" id="IPR021036">
    <property type="entry name" value="Ribosomal_mS45"/>
</dbReference>
<dbReference type="OrthoDB" id="10052321at2759"/>
<dbReference type="Pfam" id="PF12298">
    <property type="entry name" value="Bot1p"/>
    <property type="match status" value="1"/>
</dbReference>
<dbReference type="PANTHER" id="PTHR28158:SF1">
    <property type="entry name" value="SMALL RIBOSOMAL SUBUNIT PROTEIN MS45"/>
    <property type="match status" value="1"/>
</dbReference>
<sequence>MLNLSSTFHPCLRSLARPVASTSTALPRRAISASAPHSARRGPPIPEPDTPTEELDVTMTTEGSGERSNNPTSYKEFMEKMGYKYQYAKPQHYLGETPFPMNPSFKPPPPIANDQRTLMFHMFLQDPFRNGPRRLAKRFNLSLKRVDAILRLKGLENAWVKGKELQSGFQYGMEKLLGATSHSAVSKIRADMTKTHAALNEALGVEEKVPDSTDPTDPTFEPPQVNELRSDVHRADMLEEEEKRDSARARYERMYWESMPEDGSEPILPSVLQTAEQRAELRKLQKEIKVNEKFMVPPPPSKSKYLVRPKRQQFIVSRPKGLSTKFVDVGAQFLDYDERIKRLAVSQRRSRLRQRKSEEKQRAA</sequence>
<dbReference type="GO" id="GO:0005763">
    <property type="term" value="C:mitochondrial small ribosomal subunit"/>
    <property type="evidence" value="ECO:0007669"/>
    <property type="project" value="TreeGrafter"/>
</dbReference>
<protein>
    <recommendedName>
        <fullName evidence="4">37S ribosomal protein S35, mitochondrial</fullName>
    </recommendedName>
</protein>
<dbReference type="Proteomes" id="UP000053424">
    <property type="component" value="Unassembled WGS sequence"/>
</dbReference>
<gene>
    <name evidence="2" type="ORF">M413DRAFT_22264</name>
</gene>
<evidence type="ECO:0008006" key="4">
    <source>
        <dbReference type="Google" id="ProtNLM"/>
    </source>
</evidence>
<dbReference type="AlphaFoldDB" id="A0A0C3CFW2"/>
<dbReference type="EMBL" id="KN831769">
    <property type="protein sequence ID" value="KIM47635.1"/>
    <property type="molecule type" value="Genomic_DNA"/>
</dbReference>
<evidence type="ECO:0000256" key="1">
    <source>
        <dbReference type="SAM" id="MobiDB-lite"/>
    </source>
</evidence>
<evidence type="ECO:0000313" key="3">
    <source>
        <dbReference type="Proteomes" id="UP000053424"/>
    </source>
</evidence>
<dbReference type="STRING" id="686832.A0A0C3CFW2"/>
<feature type="compositionally biased region" description="Polar residues" evidence="1">
    <location>
        <begin position="58"/>
        <end position="73"/>
    </location>
</feature>
<organism evidence="2 3">
    <name type="scientific">Hebeloma cylindrosporum</name>
    <dbReference type="NCBI Taxonomy" id="76867"/>
    <lineage>
        <taxon>Eukaryota</taxon>
        <taxon>Fungi</taxon>
        <taxon>Dikarya</taxon>
        <taxon>Basidiomycota</taxon>
        <taxon>Agaricomycotina</taxon>
        <taxon>Agaricomycetes</taxon>
        <taxon>Agaricomycetidae</taxon>
        <taxon>Agaricales</taxon>
        <taxon>Agaricineae</taxon>
        <taxon>Hymenogastraceae</taxon>
        <taxon>Hebeloma</taxon>
    </lineage>
</organism>
<reference evidence="2 3" key="1">
    <citation type="submission" date="2014-04" db="EMBL/GenBank/DDBJ databases">
        <authorList>
            <consortium name="DOE Joint Genome Institute"/>
            <person name="Kuo A."/>
            <person name="Gay G."/>
            <person name="Dore J."/>
            <person name="Kohler A."/>
            <person name="Nagy L.G."/>
            <person name="Floudas D."/>
            <person name="Copeland A."/>
            <person name="Barry K.W."/>
            <person name="Cichocki N."/>
            <person name="Veneault-Fourrey C."/>
            <person name="LaButti K."/>
            <person name="Lindquist E.A."/>
            <person name="Lipzen A."/>
            <person name="Lundell T."/>
            <person name="Morin E."/>
            <person name="Murat C."/>
            <person name="Sun H."/>
            <person name="Tunlid A."/>
            <person name="Henrissat B."/>
            <person name="Grigoriev I.V."/>
            <person name="Hibbett D.S."/>
            <person name="Martin F."/>
            <person name="Nordberg H.P."/>
            <person name="Cantor M.N."/>
            <person name="Hua S.X."/>
        </authorList>
    </citation>
    <scope>NUCLEOTIDE SEQUENCE [LARGE SCALE GENOMIC DNA]</scope>
    <source>
        <strain evidence="3">h7</strain>
    </source>
</reference>
<keyword evidence="3" id="KW-1185">Reference proteome</keyword>
<dbReference type="HOGENOM" id="CLU_068719_0_0_1"/>
<reference evidence="3" key="2">
    <citation type="submission" date="2015-01" db="EMBL/GenBank/DDBJ databases">
        <title>Evolutionary Origins and Diversification of the Mycorrhizal Mutualists.</title>
        <authorList>
            <consortium name="DOE Joint Genome Institute"/>
            <consortium name="Mycorrhizal Genomics Consortium"/>
            <person name="Kohler A."/>
            <person name="Kuo A."/>
            <person name="Nagy L.G."/>
            <person name="Floudas D."/>
            <person name="Copeland A."/>
            <person name="Barry K.W."/>
            <person name="Cichocki N."/>
            <person name="Veneault-Fourrey C."/>
            <person name="LaButti K."/>
            <person name="Lindquist E.A."/>
            <person name="Lipzen A."/>
            <person name="Lundell T."/>
            <person name="Morin E."/>
            <person name="Murat C."/>
            <person name="Riley R."/>
            <person name="Ohm R."/>
            <person name="Sun H."/>
            <person name="Tunlid A."/>
            <person name="Henrissat B."/>
            <person name="Grigoriev I.V."/>
            <person name="Hibbett D.S."/>
            <person name="Martin F."/>
        </authorList>
    </citation>
    <scope>NUCLEOTIDE SEQUENCE [LARGE SCALE GENOMIC DNA]</scope>
    <source>
        <strain evidence="3">h7</strain>
    </source>
</reference>
<dbReference type="GO" id="GO:0032543">
    <property type="term" value="P:mitochondrial translation"/>
    <property type="evidence" value="ECO:0007669"/>
    <property type="project" value="TreeGrafter"/>
</dbReference>